<keyword evidence="1" id="KW-0472">Membrane</keyword>
<sequence length="90" mass="10046">MTKPPLNPRLILAAALILPGTGQVLNRKPVRGLVFLFFILLLGGYTLKTAAPEVSIIGKLSGGIFVYAMSIFDAYKQARIRTEIWRHQHR</sequence>
<gene>
    <name evidence="2" type="ORF">CX676_01780</name>
</gene>
<protein>
    <recommendedName>
        <fullName evidence="4">DUF5683 domain-containing protein</fullName>
    </recommendedName>
</protein>
<evidence type="ECO:0000313" key="3">
    <source>
        <dbReference type="Proteomes" id="UP000234530"/>
    </source>
</evidence>
<evidence type="ECO:0000256" key="1">
    <source>
        <dbReference type="SAM" id="Phobius"/>
    </source>
</evidence>
<feature type="transmembrane region" description="Helical" evidence="1">
    <location>
        <begin position="32"/>
        <end position="51"/>
    </location>
</feature>
<dbReference type="OrthoDB" id="9808598at2"/>
<keyword evidence="1" id="KW-0812">Transmembrane</keyword>
<accession>A0A2H5EUS7</accession>
<name>A0A2H5EUS7_9RHOB</name>
<proteinExistence type="predicted"/>
<dbReference type="AlphaFoldDB" id="A0A2H5EUS7"/>
<keyword evidence="3" id="KW-1185">Reference proteome</keyword>
<dbReference type="EMBL" id="CP025430">
    <property type="protein sequence ID" value="AUH63044.1"/>
    <property type="molecule type" value="Genomic_DNA"/>
</dbReference>
<organism evidence="2 3">
    <name type="scientific">Paracoccus zhejiangensis</name>
    <dbReference type="NCBI Taxonomy" id="1077935"/>
    <lineage>
        <taxon>Bacteria</taxon>
        <taxon>Pseudomonadati</taxon>
        <taxon>Pseudomonadota</taxon>
        <taxon>Alphaproteobacteria</taxon>
        <taxon>Rhodobacterales</taxon>
        <taxon>Paracoccaceae</taxon>
        <taxon>Paracoccus</taxon>
    </lineage>
</organism>
<dbReference type="Proteomes" id="UP000234530">
    <property type="component" value="Chromosome"/>
</dbReference>
<dbReference type="RefSeq" id="WP_101751086.1">
    <property type="nucleotide sequence ID" value="NZ_CP025430.1"/>
</dbReference>
<evidence type="ECO:0000313" key="2">
    <source>
        <dbReference type="EMBL" id="AUH63044.1"/>
    </source>
</evidence>
<dbReference type="KEGG" id="pzh:CX676_01780"/>
<evidence type="ECO:0008006" key="4">
    <source>
        <dbReference type="Google" id="ProtNLM"/>
    </source>
</evidence>
<reference evidence="2 3" key="1">
    <citation type="journal article" date="2013" name="Antonie Van Leeuwenhoek">
        <title>Paracoccus zhejiangensis sp. nov., isolated from activated sludge in wastewater-treatment system.</title>
        <authorList>
            <person name="Wu Z.G."/>
            <person name="Zhang D.F."/>
            <person name="Liu Y.L."/>
            <person name="Wang F."/>
            <person name="Jiang X."/>
            <person name="Li C."/>
            <person name="Li S.P."/>
            <person name="Hong Q."/>
            <person name="Li W.J."/>
        </authorList>
    </citation>
    <scope>NUCLEOTIDE SEQUENCE [LARGE SCALE GENOMIC DNA]</scope>
    <source>
        <strain evidence="2 3">J6</strain>
    </source>
</reference>
<keyword evidence="1" id="KW-1133">Transmembrane helix</keyword>